<gene>
    <name evidence="2" type="ORF">ACFQZM_10375</name>
</gene>
<organism evidence="2 3">
    <name type="scientific">Actinomadura fibrosa</name>
    <dbReference type="NCBI Taxonomy" id="111802"/>
    <lineage>
        <taxon>Bacteria</taxon>
        <taxon>Bacillati</taxon>
        <taxon>Actinomycetota</taxon>
        <taxon>Actinomycetes</taxon>
        <taxon>Streptosporangiales</taxon>
        <taxon>Thermomonosporaceae</taxon>
        <taxon>Actinomadura</taxon>
    </lineage>
</organism>
<dbReference type="RefSeq" id="WP_131757556.1">
    <property type="nucleotide sequence ID" value="NZ_CAACUY010000033.1"/>
</dbReference>
<feature type="region of interest" description="Disordered" evidence="1">
    <location>
        <begin position="116"/>
        <end position="136"/>
    </location>
</feature>
<accession>A0ABW2XH39</accession>
<dbReference type="Proteomes" id="UP001597063">
    <property type="component" value="Unassembled WGS sequence"/>
</dbReference>
<keyword evidence="3" id="KW-1185">Reference proteome</keyword>
<reference evidence="3" key="1">
    <citation type="journal article" date="2019" name="Int. J. Syst. Evol. Microbiol.">
        <title>The Global Catalogue of Microorganisms (GCM) 10K type strain sequencing project: providing services to taxonomists for standard genome sequencing and annotation.</title>
        <authorList>
            <consortium name="The Broad Institute Genomics Platform"/>
            <consortium name="The Broad Institute Genome Sequencing Center for Infectious Disease"/>
            <person name="Wu L."/>
            <person name="Ma J."/>
        </authorList>
    </citation>
    <scope>NUCLEOTIDE SEQUENCE [LARGE SCALE GENOMIC DNA]</scope>
    <source>
        <strain evidence="3">JCM 9371</strain>
    </source>
</reference>
<protein>
    <submittedName>
        <fullName evidence="2">Uncharacterized protein</fullName>
    </submittedName>
</protein>
<evidence type="ECO:0000313" key="3">
    <source>
        <dbReference type="Proteomes" id="UP001597063"/>
    </source>
</evidence>
<evidence type="ECO:0000256" key="1">
    <source>
        <dbReference type="SAM" id="MobiDB-lite"/>
    </source>
</evidence>
<dbReference type="EMBL" id="JBHTGP010000005">
    <property type="protein sequence ID" value="MFD0684905.1"/>
    <property type="molecule type" value="Genomic_DNA"/>
</dbReference>
<proteinExistence type="predicted"/>
<evidence type="ECO:0000313" key="2">
    <source>
        <dbReference type="EMBL" id="MFD0684905.1"/>
    </source>
</evidence>
<name>A0ABW2XH39_9ACTN</name>
<comment type="caution">
    <text evidence="2">The sequence shown here is derived from an EMBL/GenBank/DDBJ whole genome shotgun (WGS) entry which is preliminary data.</text>
</comment>
<sequence>MLKTWMIADYLRPYAQWRINRADPCDDGRNARAAIGLIDAAAYVAQMDDSERVIVRMAIAGCFALGRFNPGAEGEAIIRFWHYDDAAGGPAELLEALAASAERGLQPGGDRKVVVTSGAIRGPSLPHPRQGEAASA</sequence>